<comment type="caution">
    <text evidence="2">The sequence shown here is derived from an EMBL/GenBank/DDBJ whole genome shotgun (WGS) entry which is preliminary data.</text>
</comment>
<protein>
    <submittedName>
        <fullName evidence="2">Uncharacterized protein</fullName>
    </submittedName>
</protein>
<accession>A0AAV5EX71</accession>
<dbReference type="Proteomes" id="UP001054889">
    <property type="component" value="Unassembled WGS sequence"/>
</dbReference>
<gene>
    <name evidence="2" type="primary">gb15142</name>
    <name evidence="2" type="ORF">PR202_gb15142</name>
</gene>
<evidence type="ECO:0000313" key="2">
    <source>
        <dbReference type="EMBL" id="GJN27147.1"/>
    </source>
</evidence>
<sequence length="129" mass="13508">MKIGRTTLASPEPACIQSTIDSWPERRTNLPCLHSRAASPSSPALPLSSSAASSHEADHDPTDAWAFPDPTDVPASPDPTDAAAASSSSARSVKNSTHRPLLTWTALDSSVSTCFCSVLARSVANDDTF</sequence>
<organism evidence="2 3">
    <name type="scientific">Eleusine coracana subsp. coracana</name>
    <dbReference type="NCBI Taxonomy" id="191504"/>
    <lineage>
        <taxon>Eukaryota</taxon>
        <taxon>Viridiplantae</taxon>
        <taxon>Streptophyta</taxon>
        <taxon>Embryophyta</taxon>
        <taxon>Tracheophyta</taxon>
        <taxon>Spermatophyta</taxon>
        <taxon>Magnoliopsida</taxon>
        <taxon>Liliopsida</taxon>
        <taxon>Poales</taxon>
        <taxon>Poaceae</taxon>
        <taxon>PACMAD clade</taxon>
        <taxon>Chloridoideae</taxon>
        <taxon>Cynodonteae</taxon>
        <taxon>Eleusininae</taxon>
        <taxon>Eleusine</taxon>
    </lineage>
</organism>
<evidence type="ECO:0000313" key="3">
    <source>
        <dbReference type="Proteomes" id="UP001054889"/>
    </source>
</evidence>
<feature type="compositionally biased region" description="Low complexity" evidence="1">
    <location>
        <begin position="37"/>
        <end position="54"/>
    </location>
</feature>
<dbReference type="AlphaFoldDB" id="A0AAV5EX71"/>
<proteinExistence type="predicted"/>
<evidence type="ECO:0000256" key="1">
    <source>
        <dbReference type="SAM" id="MobiDB-lite"/>
    </source>
</evidence>
<keyword evidence="3" id="KW-1185">Reference proteome</keyword>
<name>A0AAV5EX71_ELECO</name>
<reference evidence="2" key="1">
    <citation type="journal article" date="2018" name="DNA Res.">
        <title>Multiple hybrid de novo genome assembly of finger millet, an orphan allotetraploid crop.</title>
        <authorList>
            <person name="Hatakeyama M."/>
            <person name="Aluri S."/>
            <person name="Balachadran M.T."/>
            <person name="Sivarajan S.R."/>
            <person name="Patrignani A."/>
            <person name="Gruter S."/>
            <person name="Poveda L."/>
            <person name="Shimizu-Inatsugi R."/>
            <person name="Baeten J."/>
            <person name="Francoijs K.J."/>
            <person name="Nataraja K.N."/>
            <person name="Reddy Y.A.N."/>
            <person name="Phadnis S."/>
            <person name="Ravikumar R.L."/>
            <person name="Schlapbach R."/>
            <person name="Sreeman S.M."/>
            <person name="Shimizu K.K."/>
        </authorList>
    </citation>
    <scope>NUCLEOTIDE SEQUENCE</scope>
</reference>
<dbReference type="EMBL" id="BQKI01000079">
    <property type="protein sequence ID" value="GJN27147.1"/>
    <property type="molecule type" value="Genomic_DNA"/>
</dbReference>
<feature type="compositionally biased region" description="Low complexity" evidence="1">
    <location>
        <begin position="68"/>
        <end position="90"/>
    </location>
</feature>
<feature type="region of interest" description="Disordered" evidence="1">
    <location>
        <begin position="1"/>
        <end position="97"/>
    </location>
</feature>
<reference evidence="2" key="2">
    <citation type="submission" date="2021-12" db="EMBL/GenBank/DDBJ databases">
        <title>Resequencing data analysis of finger millet.</title>
        <authorList>
            <person name="Hatakeyama M."/>
            <person name="Aluri S."/>
            <person name="Balachadran M.T."/>
            <person name="Sivarajan S.R."/>
            <person name="Poveda L."/>
            <person name="Shimizu-Inatsugi R."/>
            <person name="Schlapbach R."/>
            <person name="Sreeman S.M."/>
            <person name="Shimizu K.K."/>
        </authorList>
    </citation>
    <scope>NUCLEOTIDE SEQUENCE</scope>
</reference>